<dbReference type="CDD" id="cd05479">
    <property type="entry name" value="RP_DDI"/>
    <property type="match status" value="1"/>
</dbReference>
<dbReference type="AlphaFoldDB" id="A0A0R3VTA0"/>
<organism evidence="4">
    <name type="scientific">Taenia asiatica</name>
    <name type="common">Asian tapeworm</name>
    <dbReference type="NCBI Taxonomy" id="60517"/>
    <lineage>
        <taxon>Eukaryota</taxon>
        <taxon>Metazoa</taxon>
        <taxon>Spiralia</taxon>
        <taxon>Lophotrochozoa</taxon>
        <taxon>Platyhelminthes</taxon>
        <taxon>Cestoda</taxon>
        <taxon>Eucestoda</taxon>
        <taxon>Cyclophyllidea</taxon>
        <taxon>Taeniidae</taxon>
        <taxon>Taenia</taxon>
    </lineage>
</organism>
<keyword evidence="3" id="KW-1185">Reference proteome</keyword>
<dbReference type="InterPro" id="IPR021109">
    <property type="entry name" value="Peptidase_aspartic_dom_sf"/>
</dbReference>
<dbReference type="PANTHER" id="PTHR15397">
    <property type="entry name" value="SODIUM-GLUCOSE COTRANSPORTER REGULATORY PROTEIN -RELATED"/>
    <property type="match status" value="1"/>
</dbReference>
<dbReference type="Gene3D" id="2.40.70.10">
    <property type="entry name" value="Acid Proteases"/>
    <property type="match status" value="1"/>
</dbReference>
<protein>
    <submittedName>
        <fullName evidence="4">Asp_protease domain-containing protein</fullName>
    </submittedName>
</protein>
<evidence type="ECO:0000259" key="1">
    <source>
        <dbReference type="Pfam" id="PF09668"/>
    </source>
</evidence>
<dbReference type="GO" id="GO:0006508">
    <property type="term" value="P:proteolysis"/>
    <property type="evidence" value="ECO:0007669"/>
    <property type="project" value="InterPro"/>
</dbReference>
<accession>A0A0R3VTA0</accession>
<evidence type="ECO:0000313" key="3">
    <source>
        <dbReference type="Proteomes" id="UP000282613"/>
    </source>
</evidence>
<dbReference type="STRING" id="60517.A0A0R3VTA0"/>
<gene>
    <name evidence="2" type="ORF">TASK_LOCUS453</name>
</gene>
<evidence type="ECO:0000313" key="4">
    <source>
        <dbReference type="WBParaSite" id="TASK_0000045201-mRNA-1"/>
    </source>
</evidence>
<dbReference type="Pfam" id="PF09668">
    <property type="entry name" value="Asp_protease"/>
    <property type="match status" value="1"/>
</dbReference>
<dbReference type="PANTHER" id="PTHR15397:SF3">
    <property type="entry name" value="DNA DAMAGE INDUCIBLE 1 HOMOLOG 2"/>
    <property type="match status" value="1"/>
</dbReference>
<dbReference type="InterPro" id="IPR019103">
    <property type="entry name" value="Peptidase_aspartic_DDI1-type"/>
</dbReference>
<name>A0A0R3VTA0_TAEAS</name>
<dbReference type="WBParaSite" id="TASK_0000045201-mRNA-1">
    <property type="protein sequence ID" value="TASK_0000045201-mRNA-1"/>
    <property type="gene ID" value="TASK_0000045201"/>
</dbReference>
<dbReference type="Proteomes" id="UP000282613">
    <property type="component" value="Unassembled WGS sequence"/>
</dbReference>
<reference evidence="2 3" key="2">
    <citation type="submission" date="2018-11" db="EMBL/GenBank/DDBJ databases">
        <authorList>
            <consortium name="Pathogen Informatics"/>
        </authorList>
    </citation>
    <scope>NUCLEOTIDE SEQUENCE [LARGE SCALE GENOMIC DNA]</scope>
</reference>
<dbReference type="EMBL" id="UYRS01000057">
    <property type="protein sequence ID" value="VDK20955.1"/>
    <property type="molecule type" value="Genomic_DNA"/>
</dbReference>
<dbReference type="GO" id="GO:0004190">
    <property type="term" value="F:aspartic-type endopeptidase activity"/>
    <property type="evidence" value="ECO:0007669"/>
    <property type="project" value="InterPro"/>
</dbReference>
<reference evidence="4" key="1">
    <citation type="submission" date="2017-02" db="UniProtKB">
        <authorList>
            <consortium name="WormBaseParasite"/>
        </authorList>
    </citation>
    <scope>IDENTIFICATION</scope>
</reference>
<sequence length="390" mass="43050">MRLSFVLPDGRLVSLDTPGDTLMSSLRLMVSIEAGVLESNIVLLKNDQRLAIGSSNTVNDCSLHDNDLLSVQFEGSTLSVNNPLPGSAAAFPGSSASTNPLASVSAMEAIRQSFLRLPDQQLSIIREQDPHFYEALQNPDAFWRYSQTIRPPGSDIDLTNADPLDPEVQRRIERIIRQKNIDREMESAMEHYPETFGAVTMLYVACEVNGFPMKAFVDSGAQTTLMSLSCARSCNLEHLIDKRFQGMAYGVGTQKIIGRIHQAQLKLGGTAVPTSFIVLEEQQMDIMIGLDMLKRHRCCINLAENVLTVGDHTSVPFLPESELPAFAKPSNLGLVHQVTSTSDESFTEEQLSKVRLLTSQNVPRERAIALLQATNWDPDMALVQYMSSLP</sequence>
<dbReference type="SUPFAM" id="SSF50630">
    <property type="entry name" value="Acid proteases"/>
    <property type="match status" value="1"/>
</dbReference>
<proteinExistence type="predicted"/>
<feature type="domain" description="Aspartic peptidase DDI1-type" evidence="1">
    <location>
        <begin position="193"/>
        <end position="301"/>
    </location>
</feature>
<dbReference type="OrthoDB" id="1047367at2759"/>
<evidence type="ECO:0000313" key="2">
    <source>
        <dbReference type="EMBL" id="VDK20955.1"/>
    </source>
</evidence>